<dbReference type="EMBL" id="AP014962">
    <property type="protein sequence ID" value="BAS96191.1"/>
    <property type="molecule type" value="Genomic_DNA"/>
</dbReference>
<protein>
    <submittedName>
        <fullName evidence="1">Os06g0151401 protein</fullName>
    </submittedName>
</protein>
<dbReference type="Gramene" id="Os06t0151401-01">
    <property type="protein sequence ID" value="Os06t0151401-01"/>
    <property type="gene ID" value="Os06g0151401"/>
</dbReference>
<dbReference type="InParanoid" id="A0A0P0WT56"/>
<evidence type="ECO:0000313" key="2">
    <source>
        <dbReference type="Proteomes" id="UP000059680"/>
    </source>
</evidence>
<keyword evidence="2" id="KW-1185">Reference proteome</keyword>
<proteinExistence type="predicted"/>
<organism evidence="1 2">
    <name type="scientific">Oryza sativa subsp. japonica</name>
    <name type="common">Rice</name>
    <dbReference type="NCBI Taxonomy" id="39947"/>
    <lineage>
        <taxon>Eukaryota</taxon>
        <taxon>Viridiplantae</taxon>
        <taxon>Streptophyta</taxon>
        <taxon>Embryophyta</taxon>
        <taxon>Tracheophyta</taxon>
        <taxon>Spermatophyta</taxon>
        <taxon>Magnoliopsida</taxon>
        <taxon>Liliopsida</taxon>
        <taxon>Poales</taxon>
        <taxon>Poaceae</taxon>
        <taxon>BOP clade</taxon>
        <taxon>Oryzoideae</taxon>
        <taxon>Oryzeae</taxon>
        <taxon>Oryzinae</taxon>
        <taxon>Oryza</taxon>
        <taxon>Oryza sativa</taxon>
    </lineage>
</organism>
<reference evidence="1 2" key="3">
    <citation type="journal article" date="2013" name="Rice">
        <title>Improvement of the Oryza sativa Nipponbare reference genome using next generation sequence and optical map data.</title>
        <authorList>
            <person name="Kawahara Y."/>
            <person name="de la Bastide M."/>
            <person name="Hamilton J.P."/>
            <person name="Kanamori H."/>
            <person name="McCombie W.R."/>
            <person name="Ouyang S."/>
            <person name="Schwartz D.C."/>
            <person name="Tanaka T."/>
            <person name="Wu J."/>
            <person name="Zhou S."/>
            <person name="Childs K.L."/>
            <person name="Davidson R.M."/>
            <person name="Lin H."/>
            <person name="Quesada-Ocampo L."/>
            <person name="Vaillancourt B."/>
            <person name="Sakai H."/>
            <person name="Lee S.S."/>
            <person name="Kim J."/>
            <person name="Numa H."/>
            <person name="Itoh T."/>
            <person name="Buell C.R."/>
            <person name="Matsumoto T."/>
        </authorList>
    </citation>
    <scope>NUCLEOTIDE SEQUENCE [LARGE SCALE GENOMIC DNA]</scope>
    <source>
        <strain evidence="2">cv. Nipponbare</strain>
    </source>
</reference>
<accession>A0A0P0WT56</accession>
<evidence type="ECO:0000313" key="1">
    <source>
        <dbReference type="EMBL" id="BAS96191.1"/>
    </source>
</evidence>
<dbReference type="Proteomes" id="UP000059680">
    <property type="component" value="Chromosome 6"/>
</dbReference>
<name>A0A0P0WT56_ORYSJ</name>
<dbReference type="AlphaFoldDB" id="A0A0P0WT56"/>
<reference evidence="1 2" key="2">
    <citation type="journal article" date="2013" name="Plant Cell Physiol.">
        <title>Rice Annotation Project Database (RAP-DB): an integrative and interactive database for rice genomics.</title>
        <authorList>
            <person name="Sakai H."/>
            <person name="Lee S.S."/>
            <person name="Tanaka T."/>
            <person name="Numa H."/>
            <person name="Kim J."/>
            <person name="Kawahara Y."/>
            <person name="Wakimoto H."/>
            <person name="Yang C.C."/>
            <person name="Iwamoto M."/>
            <person name="Abe T."/>
            <person name="Yamada Y."/>
            <person name="Muto A."/>
            <person name="Inokuchi H."/>
            <person name="Ikemura T."/>
            <person name="Matsumoto T."/>
            <person name="Sasaki T."/>
            <person name="Itoh T."/>
        </authorList>
    </citation>
    <scope>NUCLEOTIDE SEQUENCE [LARGE SCALE GENOMIC DNA]</scope>
    <source>
        <strain evidence="2">cv. Nipponbare</strain>
    </source>
</reference>
<sequence length="82" mass="9312">MQKSKRGLTILQTAPFGLPPCTPSSFLLTSTLKKKKKEGGEGRRREEEAKPSWFEIRFQICPTNIYFKFTMAQETSVTGRLG</sequence>
<reference evidence="2" key="1">
    <citation type="journal article" date="2005" name="Nature">
        <title>The map-based sequence of the rice genome.</title>
        <authorList>
            <consortium name="International rice genome sequencing project (IRGSP)"/>
            <person name="Matsumoto T."/>
            <person name="Wu J."/>
            <person name="Kanamori H."/>
            <person name="Katayose Y."/>
            <person name="Fujisawa M."/>
            <person name="Namiki N."/>
            <person name="Mizuno H."/>
            <person name="Yamamoto K."/>
            <person name="Antonio B.A."/>
            <person name="Baba T."/>
            <person name="Sakata K."/>
            <person name="Nagamura Y."/>
            <person name="Aoki H."/>
            <person name="Arikawa K."/>
            <person name="Arita K."/>
            <person name="Bito T."/>
            <person name="Chiden Y."/>
            <person name="Fujitsuka N."/>
            <person name="Fukunaka R."/>
            <person name="Hamada M."/>
            <person name="Harada C."/>
            <person name="Hayashi A."/>
            <person name="Hijishita S."/>
            <person name="Honda M."/>
            <person name="Hosokawa S."/>
            <person name="Ichikawa Y."/>
            <person name="Idonuma A."/>
            <person name="Iijima M."/>
            <person name="Ikeda M."/>
            <person name="Ikeno M."/>
            <person name="Ito K."/>
            <person name="Ito S."/>
            <person name="Ito T."/>
            <person name="Ito Y."/>
            <person name="Ito Y."/>
            <person name="Iwabuchi A."/>
            <person name="Kamiya K."/>
            <person name="Karasawa W."/>
            <person name="Kurita K."/>
            <person name="Katagiri S."/>
            <person name="Kikuta A."/>
            <person name="Kobayashi H."/>
            <person name="Kobayashi N."/>
            <person name="Machita K."/>
            <person name="Maehara T."/>
            <person name="Masukawa M."/>
            <person name="Mizubayashi T."/>
            <person name="Mukai Y."/>
            <person name="Nagasaki H."/>
            <person name="Nagata Y."/>
            <person name="Naito S."/>
            <person name="Nakashima M."/>
            <person name="Nakama Y."/>
            <person name="Nakamichi Y."/>
            <person name="Nakamura M."/>
            <person name="Meguro A."/>
            <person name="Negishi M."/>
            <person name="Ohta I."/>
            <person name="Ohta T."/>
            <person name="Okamoto M."/>
            <person name="Ono N."/>
            <person name="Saji S."/>
            <person name="Sakaguchi M."/>
            <person name="Sakai K."/>
            <person name="Shibata M."/>
            <person name="Shimokawa T."/>
            <person name="Song J."/>
            <person name="Takazaki Y."/>
            <person name="Terasawa K."/>
            <person name="Tsugane M."/>
            <person name="Tsuji K."/>
            <person name="Ueda S."/>
            <person name="Waki K."/>
            <person name="Yamagata H."/>
            <person name="Yamamoto M."/>
            <person name="Yamamoto S."/>
            <person name="Yamane H."/>
            <person name="Yoshiki S."/>
            <person name="Yoshihara R."/>
            <person name="Yukawa K."/>
            <person name="Zhong H."/>
            <person name="Yano M."/>
            <person name="Yuan Q."/>
            <person name="Ouyang S."/>
            <person name="Liu J."/>
            <person name="Jones K.M."/>
            <person name="Gansberger K."/>
            <person name="Moffat K."/>
            <person name="Hill J."/>
            <person name="Bera J."/>
            <person name="Fadrosh D."/>
            <person name="Jin S."/>
            <person name="Johri S."/>
            <person name="Kim M."/>
            <person name="Overton L."/>
            <person name="Reardon M."/>
            <person name="Tsitrin T."/>
            <person name="Vuong H."/>
            <person name="Weaver B."/>
            <person name="Ciecko A."/>
            <person name="Tallon L."/>
            <person name="Jackson J."/>
            <person name="Pai G."/>
            <person name="Aken S.V."/>
            <person name="Utterback T."/>
            <person name="Reidmuller S."/>
            <person name="Feldblyum T."/>
            <person name="Hsiao J."/>
            <person name="Zismann V."/>
            <person name="Iobst S."/>
            <person name="de Vazeille A.R."/>
            <person name="Buell C.R."/>
            <person name="Ying K."/>
            <person name="Li Y."/>
            <person name="Lu T."/>
            <person name="Huang Y."/>
            <person name="Zhao Q."/>
            <person name="Feng Q."/>
            <person name="Zhang L."/>
            <person name="Zhu J."/>
            <person name="Weng Q."/>
            <person name="Mu J."/>
            <person name="Lu Y."/>
            <person name="Fan D."/>
            <person name="Liu Y."/>
            <person name="Guan J."/>
            <person name="Zhang Y."/>
            <person name="Yu S."/>
            <person name="Liu X."/>
            <person name="Zhang Y."/>
            <person name="Hong G."/>
            <person name="Han B."/>
            <person name="Choisne N."/>
            <person name="Demange N."/>
            <person name="Orjeda G."/>
            <person name="Samain S."/>
            <person name="Cattolico L."/>
            <person name="Pelletier E."/>
            <person name="Couloux A."/>
            <person name="Segurens B."/>
            <person name="Wincker P."/>
            <person name="D'Hont A."/>
            <person name="Scarpelli C."/>
            <person name="Weissenbach J."/>
            <person name="Salanoubat M."/>
            <person name="Quetier F."/>
            <person name="Yu Y."/>
            <person name="Kim H.R."/>
            <person name="Rambo T."/>
            <person name="Currie J."/>
            <person name="Collura K."/>
            <person name="Luo M."/>
            <person name="Yang T."/>
            <person name="Ammiraju J.S.S."/>
            <person name="Engler F."/>
            <person name="Soderlund C."/>
            <person name="Wing R.A."/>
            <person name="Palmer L.E."/>
            <person name="de la Bastide M."/>
            <person name="Spiegel L."/>
            <person name="Nascimento L."/>
            <person name="Zutavern T."/>
            <person name="O'Shaughnessy A."/>
            <person name="Dike S."/>
            <person name="Dedhia N."/>
            <person name="Preston R."/>
            <person name="Balija V."/>
            <person name="McCombie W.R."/>
            <person name="Chow T."/>
            <person name="Chen H."/>
            <person name="Chung M."/>
            <person name="Chen C."/>
            <person name="Shaw J."/>
            <person name="Wu H."/>
            <person name="Hsiao K."/>
            <person name="Chao Y."/>
            <person name="Chu M."/>
            <person name="Cheng C."/>
            <person name="Hour A."/>
            <person name="Lee P."/>
            <person name="Lin S."/>
            <person name="Lin Y."/>
            <person name="Liou J."/>
            <person name="Liu S."/>
            <person name="Hsing Y."/>
            <person name="Raghuvanshi S."/>
            <person name="Mohanty A."/>
            <person name="Bharti A.K."/>
            <person name="Gaur A."/>
            <person name="Gupta V."/>
            <person name="Kumar D."/>
            <person name="Ravi V."/>
            <person name="Vij S."/>
            <person name="Kapur A."/>
            <person name="Khurana P."/>
            <person name="Khurana P."/>
            <person name="Khurana J.P."/>
            <person name="Tyagi A.K."/>
            <person name="Gaikwad K."/>
            <person name="Singh A."/>
            <person name="Dalal V."/>
            <person name="Srivastava S."/>
            <person name="Dixit A."/>
            <person name="Pal A.K."/>
            <person name="Ghazi I.A."/>
            <person name="Yadav M."/>
            <person name="Pandit A."/>
            <person name="Bhargava A."/>
            <person name="Sureshbabu K."/>
            <person name="Batra K."/>
            <person name="Sharma T.R."/>
            <person name="Mohapatra T."/>
            <person name="Singh N.K."/>
            <person name="Messing J."/>
            <person name="Nelson A.B."/>
            <person name="Fuks G."/>
            <person name="Kavchok S."/>
            <person name="Keizer G."/>
            <person name="Linton E."/>
            <person name="Llaca V."/>
            <person name="Song R."/>
            <person name="Tanyolac B."/>
            <person name="Young S."/>
            <person name="Ho-Il K."/>
            <person name="Hahn J.H."/>
            <person name="Sangsakoo G."/>
            <person name="Vanavichit A."/>
            <person name="de Mattos Luiz.A.T."/>
            <person name="Zimmer P.D."/>
            <person name="Malone G."/>
            <person name="Dellagostin O."/>
            <person name="de Oliveira A.C."/>
            <person name="Bevan M."/>
            <person name="Bancroft I."/>
            <person name="Minx P."/>
            <person name="Cordum H."/>
            <person name="Wilson R."/>
            <person name="Cheng Z."/>
            <person name="Jin W."/>
            <person name="Jiang J."/>
            <person name="Leong S.A."/>
            <person name="Iwama H."/>
            <person name="Gojobori T."/>
            <person name="Itoh T."/>
            <person name="Niimura Y."/>
            <person name="Fujii Y."/>
            <person name="Habara T."/>
            <person name="Sakai H."/>
            <person name="Sato Y."/>
            <person name="Wilson G."/>
            <person name="Kumar K."/>
            <person name="McCouch S."/>
            <person name="Juretic N."/>
            <person name="Hoen D."/>
            <person name="Wright S."/>
            <person name="Bruskiewich R."/>
            <person name="Bureau T."/>
            <person name="Miyao A."/>
            <person name="Hirochika H."/>
            <person name="Nishikawa T."/>
            <person name="Kadowaki K."/>
            <person name="Sugiura M."/>
            <person name="Burr B."/>
            <person name="Sasaki T."/>
        </authorList>
    </citation>
    <scope>NUCLEOTIDE SEQUENCE [LARGE SCALE GENOMIC DNA]</scope>
    <source>
        <strain evidence="2">cv. Nipponbare</strain>
    </source>
</reference>
<dbReference type="PaxDb" id="39947-A0A0P0WT56"/>
<gene>
    <name evidence="1" type="ordered locus">Os06g0151401</name>
    <name evidence="1" type="ORF">OSNPB_060151401</name>
</gene>